<evidence type="ECO:0000256" key="7">
    <source>
        <dbReference type="ARBA" id="ARBA00023136"/>
    </source>
</evidence>
<keyword evidence="9 10" id="KW-0998">Cell outer membrane</keyword>
<comment type="caution">
    <text evidence="15">The sequence shown here is derived from an EMBL/GenBank/DDBJ whole genome shotgun (WGS) entry which is preliminary data.</text>
</comment>
<evidence type="ECO:0000313" key="15">
    <source>
        <dbReference type="EMBL" id="MCG2613785.1"/>
    </source>
</evidence>
<dbReference type="InterPro" id="IPR037066">
    <property type="entry name" value="Plug_dom_sf"/>
</dbReference>
<dbReference type="SUPFAM" id="SSF49464">
    <property type="entry name" value="Carboxypeptidase regulatory domain-like"/>
    <property type="match status" value="1"/>
</dbReference>
<gene>
    <name evidence="15" type="ORF">LZZ85_05815</name>
</gene>
<evidence type="ECO:0000256" key="5">
    <source>
        <dbReference type="ARBA" id="ARBA00022729"/>
    </source>
</evidence>
<evidence type="ECO:0000256" key="6">
    <source>
        <dbReference type="ARBA" id="ARBA00023077"/>
    </source>
</evidence>
<evidence type="ECO:0000259" key="13">
    <source>
        <dbReference type="Pfam" id="PF00593"/>
    </source>
</evidence>
<dbReference type="PROSITE" id="PS52016">
    <property type="entry name" value="TONB_DEPENDENT_REC_3"/>
    <property type="match status" value="1"/>
</dbReference>
<evidence type="ECO:0000256" key="12">
    <source>
        <dbReference type="SAM" id="SignalP"/>
    </source>
</evidence>
<evidence type="ECO:0000256" key="8">
    <source>
        <dbReference type="ARBA" id="ARBA00023170"/>
    </source>
</evidence>
<evidence type="ECO:0000256" key="4">
    <source>
        <dbReference type="ARBA" id="ARBA00022692"/>
    </source>
</evidence>
<dbReference type="RefSeq" id="WP_237869537.1">
    <property type="nucleotide sequence ID" value="NZ_JAKLTR010000003.1"/>
</dbReference>
<dbReference type="PANTHER" id="PTHR30069">
    <property type="entry name" value="TONB-DEPENDENT OUTER MEMBRANE RECEPTOR"/>
    <property type="match status" value="1"/>
</dbReference>
<comment type="subcellular location">
    <subcellularLocation>
        <location evidence="1 10">Cell outer membrane</location>
        <topology evidence="1 10">Multi-pass membrane protein</topology>
    </subcellularLocation>
</comment>
<evidence type="ECO:0000256" key="9">
    <source>
        <dbReference type="ARBA" id="ARBA00023237"/>
    </source>
</evidence>
<dbReference type="PANTHER" id="PTHR30069:SF29">
    <property type="entry name" value="HEMOGLOBIN AND HEMOGLOBIN-HAPTOGLOBIN-BINDING PROTEIN 1-RELATED"/>
    <property type="match status" value="1"/>
</dbReference>
<dbReference type="Proteomes" id="UP001165367">
    <property type="component" value="Unassembled WGS sequence"/>
</dbReference>
<evidence type="ECO:0000313" key="16">
    <source>
        <dbReference type="Proteomes" id="UP001165367"/>
    </source>
</evidence>
<feature type="chain" id="PRO_5046269598" evidence="12">
    <location>
        <begin position="20"/>
        <end position="720"/>
    </location>
</feature>
<keyword evidence="2 10" id="KW-0813">Transport</keyword>
<comment type="similarity">
    <text evidence="10 11">Belongs to the TonB-dependent receptor family.</text>
</comment>
<evidence type="ECO:0000256" key="11">
    <source>
        <dbReference type="RuleBase" id="RU003357"/>
    </source>
</evidence>
<dbReference type="EMBL" id="JAKLTR010000003">
    <property type="protein sequence ID" value="MCG2613785.1"/>
    <property type="molecule type" value="Genomic_DNA"/>
</dbReference>
<evidence type="ECO:0000259" key="14">
    <source>
        <dbReference type="Pfam" id="PF07715"/>
    </source>
</evidence>
<keyword evidence="5 12" id="KW-0732">Signal</keyword>
<keyword evidence="7 10" id="KW-0472">Membrane</keyword>
<dbReference type="Gene3D" id="2.40.170.20">
    <property type="entry name" value="TonB-dependent receptor, beta-barrel domain"/>
    <property type="match status" value="1"/>
</dbReference>
<dbReference type="InterPro" id="IPR012910">
    <property type="entry name" value="Plug_dom"/>
</dbReference>
<evidence type="ECO:0000256" key="3">
    <source>
        <dbReference type="ARBA" id="ARBA00022452"/>
    </source>
</evidence>
<dbReference type="Pfam" id="PF13715">
    <property type="entry name" value="CarbopepD_reg_2"/>
    <property type="match status" value="1"/>
</dbReference>
<evidence type="ECO:0000256" key="1">
    <source>
        <dbReference type="ARBA" id="ARBA00004571"/>
    </source>
</evidence>
<protein>
    <submittedName>
        <fullName evidence="15">TonB-dependent receptor</fullName>
    </submittedName>
</protein>
<evidence type="ECO:0000256" key="2">
    <source>
        <dbReference type="ARBA" id="ARBA00022448"/>
    </source>
</evidence>
<dbReference type="InterPro" id="IPR008969">
    <property type="entry name" value="CarboxyPept-like_regulatory"/>
</dbReference>
<dbReference type="Gene3D" id="2.170.130.10">
    <property type="entry name" value="TonB-dependent receptor, plug domain"/>
    <property type="match status" value="1"/>
</dbReference>
<name>A0ABS9KNC5_9BACT</name>
<keyword evidence="4 10" id="KW-0812">Transmembrane</keyword>
<feature type="signal peptide" evidence="12">
    <location>
        <begin position="1"/>
        <end position="19"/>
    </location>
</feature>
<keyword evidence="6 11" id="KW-0798">TonB box</keyword>
<keyword evidence="8 15" id="KW-0675">Receptor</keyword>
<proteinExistence type="inferred from homology"/>
<feature type="domain" description="TonB-dependent receptor plug" evidence="14">
    <location>
        <begin position="122"/>
        <end position="229"/>
    </location>
</feature>
<dbReference type="Pfam" id="PF00593">
    <property type="entry name" value="TonB_dep_Rec_b-barrel"/>
    <property type="match status" value="1"/>
</dbReference>
<dbReference type="SUPFAM" id="SSF56935">
    <property type="entry name" value="Porins"/>
    <property type="match status" value="1"/>
</dbReference>
<dbReference type="InterPro" id="IPR039426">
    <property type="entry name" value="TonB-dep_rcpt-like"/>
</dbReference>
<accession>A0ABS9KNC5</accession>
<reference evidence="15" key="1">
    <citation type="submission" date="2022-01" db="EMBL/GenBank/DDBJ databases">
        <authorList>
            <person name="Jo J.-H."/>
            <person name="Im W.-T."/>
        </authorList>
    </citation>
    <scope>NUCLEOTIDE SEQUENCE</scope>
    <source>
        <strain evidence="15">NA20</strain>
    </source>
</reference>
<feature type="domain" description="TonB-dependent receptor-like beta-barrel" evidence="13">
    <location>
        <begin position="324"/>
        <end position="678"/>
    </location>
</feature>
<organism evidence="15 16">
    <name type="scientific">Terrimonas ginsenosidimutans</name>
    <dbReference type="NCBI Taxonomy" id="2908004"/>
    <lineage>
        <taxon>Bacteria</taxon>
        <taxon>Pseudomonadati</taxon>
        <taxon>Bacteroidota</taxon>
        <taxon>Chitinophagia</taxon>
        <taxon>Chitinophagales</taxon>
        <taxon>Chitinophagaceae</taxon>
        <taxon>Terrimonas</taxon>
    </lineage>
</organism>
<dbReference type="InterPro" id="IPR036942">
    <property type="entry name" value="Beta-barrel_TonB_sf"/>
</dbReference>
<evidence type="ECO:0000256" key="10">
    <source>
        <dbReference type="PROSITE-ProRule" id="PRU01360"/>
    </source>
</evidence>
<sequence>MKYLLTGFALCIFAYAAQAQHSVTISIINAEDKAVLQGATLTWKQTGKSFIADSAGKVNLSSIPDGTHTFLISHIGFGEKSLQLKFPLETAVSAITVEMSAHEEEEEEEVIVSATRTSRTIANQPTRIEVISGEELEEKGNMKPGDIRMVLNESTGIQSQQTSATSYNAGIRIQGLDGRYTQILKDGYPLYAGFSGGLSILQIAPLDLKQVEVIKGSSSTLYGGGAIAGLVNLVSKTPGAEPELNFLANGTSGGGLDLSGFYSERYSKIGLTVFGSRNSNAAFDPADIGFTAIPKFERYAINPRLFIYGQKTTADIGLSYITEDRLGGDMDYVKNNTPGFYERNNTDRITGQFGITHRLNEQATLQLKSSYTHFDRTIAIPAYTFDALQKSSFTEFTWNRKGENVDWVIGANMITDVLNERPGNPDPARSYSLNTYGIFVQNAWSVTEKFTLETGLRGDYLNSEDFELLPRLSAMVRVSPKITVRAGGGFGYKAPTVFTEEAERNQFQYILPIDINRTRNERSVGGNADINYRTNFGEFGFSLNHLFFYTRLNRPLVLVNTGSGGMMQFENSTGYLETKGMETNLKLTWHDLKLFVGYTYTDANTQFNAKHWLPLTARHRLNNVLMYEVEEKWKLGLEAYYYSKQRLNDGSVGRSYWITGFMAERIWEKFSLFINFENFSDTRQTKFGPIYSGTRQQPVFQDIYAPVDGFVVNGGIKLKL</sequence>
<keyword evidence="16" id="KW-1185">Reference proteome</keyword>
<dbReference type="InterPro" id="IPR000531">
    <property type="entry name" value="Beta-barrel_TonB"/>
</dbReference>
<keyword evidence="3 10" id="KW-1134">Transmembrane beta strand</keyword>
<dbReference type="Pfam" id="PF07715">
    <property type="entry name" value="Plug"/>
    <property type="match status" value="1"/>
</dbReference>